<dbReference type="SUPFAM" id="SSF53955">
    <property type="entry name" value="Lysozyme-like"/>
    <property type="match status" value="1"/>
</dbReference>
<comment type="pathway">
    <text evidence="1">Cell wall biogenesis; peptidoglycan biosynthesis.</text>
</comment>
<reference evidence="16 17" key="1">
    <citation type="submission" date="2021-01" db="EMBL/GenBank/DDBJ databases">
        <title>Carboxyliciviraga sp.nov., isolated from coastal sediments.</title>
        <authorList>
            <person name="Lu D."/>
            <person name="Zhang T."/>
        </authorList>
    </citation>
    <scope>NUCLEOTIDE SEQUENCE [LARGE SCALE GENOMIC DNA]</scope>
    <source>
        <strain evidence="16 17">N1Y132</strain>
    </source>
</reference>
<keyword evidence="6" id="KW-0328">Glycosyltransferase</keyword>
<evidence type="ECO:0000256" key="2">
    <source>
        <dbReference type="ARBA" id="ARBA00007090"/>
    </source>
</evidence>
<feature type="transmembrane region" description="Helical" evidence="12">
    <location>
        <begin position="12"/>
        <end position="30"/>
    </location>
</feature>
<evidence type="ECO:0000256" key="11">
    <source>
        <dbReference type="ARBA" id="ARBA00049902"/>
    </source>
</evidence>
<dbReference type="InterPro" id="IPR036950">
    <property type="entry name" value="PBP_transglycosylase"/>
</dbReference>
<keyword evidence="12" id="KW-0812">Transmembrane</keyword>
<evidence type="ECO:0000259" key="13">
    <source>
        <dbReference type="Pfam" id="PF00905"/>
    </source>
</evidence>
<protein>
    <recommendedName>
        <fullName evidence="10">peptidoglycan glycosyltransferase</fullName>
        <ecNumber evidence="10">2.4.99.28</ecNumber>
    </recommendedName>
</protein>
<evidence type="ECO:0000256" key="4">
    <source>
        <dbReference type="ARBA" id="ARBA00022645"/>
    </source>
</evidence>
<comment type="similarity">
    <text evidence="3">In the N-terminal section; belongs to the glycosyltransferase 51 family.</text>
</comment>
<keyword evidence="7" id="KW-0808">Transferase</keyword>
<dbReference type="Gene3D" id="3.40.710.10">
    <property type="entry name" value="DD-peptidase/beta-lactamase superfamily"/>
    <property type="match status" value="1"/>
</dbReference>
<name>A0ABS1HLP7_9BACT</name>
<keyword evidence="4" id="KW-0121">Carboxypeptidase</keyword>
<keyword evidence="9" id="KW-0511">Multifunctional enzyme</keyword>
<keyword evidence="8" id="KW-0378">Hydrolase</keyword>
<dbReference type="Pfam" id="PF00905">
    <property type="entry name" value="Transpeptidase"/>
    <property type="match status" value="1"/>
</dbReference>
<evidence type="ECO:0000259" key="15">
    <source>
        <dbReference type="Pfam" id="PF06832"/>
    </source>
</evidence>
<evidence type="ECO:0000256" key="10">
    <source>
        <dbReference type="ARBA" id="ARBA00044770"/>
    </source>
</evidence>
<dbReference type="Gene3D" id="1.10.3810.10">
    <property type="entry name" value="Biosynthetic peptidoglycan transglycosylase-like"/>
    <property type="match status" value="1"/>
</dbReference>
<dbReference type="PANTHER" id="PTHR32282:SF15">
    <property type="entry name" value="PENICILLIN-BINDING PROTEIN 1C"/>
    <property type="match status" value="1"/>
</dbReference>
<keyword evidence="12" id="KW-1133">Transmembrane helix</keyword>
<dbReference type="InterPro" id="IPR009647">
    <property type="entry name" value="PBP_C"/>
</dbReference>
<dbReference type="InterPro" id="IPR023346">
    <property type="entry name" value="Lysozyme-like_dom_sf"/>
</dbReference>
<dbReference type="EC" id="2.4.99.28" evidence="10"/>
<gene>
    <name evidence="16" type="primary">pbpC</name>
    <name evidence="16" type="ORF">JIV24_14765</name>
</gene>
<organism evidence="16 17">
    <name type="scientific">Carboxylicivirga marina</name>
    <dbReference type="NCBI Taxonomy" id="2800988"/>
    <lineage>
        <taxon>Bacteria</taxon>
        <taxon>Pseudomonadati</taxon>
        <taxon>Bacteroidota</taxon>
        <taxon>Bacteroidia</taxon>
        <taxon>Marinilabiliales</taxon>
        <taxon>Marinilabiliaceae</taxon>
        <taxon>Carboxylicivirga</taxon>
    </lineage>
</organism>
<comment type="similarity">
    <text evidence="2">In the C-terminal section; belongs to the transpeptidase family.</text>
</comment>
<comment type="catalytic activity">
    <reaction evidence="11">
        <text>[GlcNAc-(1-&gt;4)-Mur2Ac(oyl-L-Ala-gamma-D-Glu-L-Lys-D-Ala-D-Ala)](n)-di-trans,octa-cis-undecaprenyl diphosphate + beta-D-GlcNAc-(1-&gt;4)-Mur2Ac(oyl-L-Ala-gamma-D-Glu-L-Lys-D-Ala-D-Ala)-di-trans,octa-cis-undecaprenyl diphosphate = [GlcNAc-(1-&gt;4)-Mur2Ac(oyl-L-Ala-gamma-D-Glu-L-Lys-D-Ala-D-Ala)](n+1)-di-trans,octa-cis-undecaprenyl diphosphate + di-trans,octa-cis-undecaprenyl diphosphate + H(+)</text>
        <dbReference type="Rhea" id="RHEA:23708"/>
        <dbReference type="Rhea" id="RHEA-COMP:9602"/>
        <dbReference type="Rhea" id="RHEA-COMP:9603"/>
        <dbReference type="ChEBI" id="CHEBI:15378"/>
        <dbReference type="ChEBI" id="CHEBI:58405"/>
        <dbReference type="ChEBI" id="CHEBI:60033"/>
        <dbReference type="ChEBI" id="CHEBI:78435"/>
        <dbReference type="EC" id="2.4.99.28"/>
    </reaction>
</comment>
<proteinExistence type="inferred from homology"/>
<evidence type="ECO:0000256" key="5">
    <source>
        <dbReference type="ARBA" id="ARBA00022670"/>
    </source>
</evidence>
<evidence type="ECO:0000259" key="14">
    <source>
        <dbReference type="Pfam" id="PF00912"/>
    </source>
</evidence>
<dbReference type="InterPro" id="IPR011815">
    <property type="entry name" value="PBP_1c"/>
</dbReference>
<feature type="domain" description="Penicillin-binding C-terminal" evidence="15">
    <location>
        <begin position="683"/>
        <end position="769"/>
    </location>
</feature>
<evidence type="ECO:0000256" key="3">
    <source>
        <dbReference type="ARBA" id="ARBA00007739"/>
    </source>
</evidence>
<evidence type="ECO:0000256" key="1">
    <source>
        <dbReference type="ARBA" id="ARBA00004752"/>
    </source>
</evidence>
<dbReference type="InterPro" id="IPR001460">
    <property type="entry name" value="PCN-bd_Tpept"/>
</dbReference>
<dbReference type="InterPro" id="IPR001264">
    <property type="entry name" value="Glyco_trans_51"/>
</dbReference>
<dbReference type="Pfam" id="PF00912">
    <property type="entry name" value="Transgly"/>
    <property type="match status" value="1"/>
</dbReference>
<keyword evidence="17" id="KW-1185">Reference proteome</keyword>
<dbReference type="Proteomes" id="UP000605676">
    <property type="component" value="Unassembled WGS sequence"/>
</dbReference>
<dbReference type="SUPFAM" id="SSF56601">
    <property type="entry name" value="beta-lactamase/transpeptidase-like"/>
    <property type="match status" value="1"/>
</dbReference>
<evidence type="ECO:0000256" key="8">
    <source>
        <dbReference type="ARBA" id="ARBA00022801"/>
    </source>
</evidence>
<feature type="domain" description="Penicillin-binding protein transpeptidase" evidence="13">
    <location>
        <begin position="303"/>
        <end position="551"/>
    </location>
</feature>
<evidence type="ECO:0000256" key="9">
    <source>
        <dbReference type="ARBA" id="ARBA00023268"/>
    </source>
</evidence>
<dbReference type="PANTHER" id="PTHR32282">
    <property type="entry name" value="BINDING PROTEIN TRANSPEPTIDASE, PUTATIVE-RELATED"/>
    <property type="match status" value="1"/>
</dbReference>
<dbReference type="NCBIfam" id="TIGR02073">
    <property type="entry name" value="PBP_1c"/>
    <property type="match status" value="1"/>
</dbReference>
<keyword evidence="5" id="KW-0645">Protease</keyword>
<keyword evidence="12" id="KW-0472">Membrane</keyword>
<evidence type="ECO:0000313" key="17">
    <source>
        <dbReference type="Proteomes" id="UP000605676"/>
    </source>
</evidence>
<evidence type="ECO:0000256" key="12">
    <source>
        <dbReference type="SAM" id="Phobius"/>
    </source>
</evidence>
<feature type="domain" description="Glycosyl transferase family 51" evidence="14">
    <location>
        <begin position="60"/>
        <end position="224"/>
    </location>
</feature>
<dbReference type="RefSeq" id="WP_200465832.1">
    <property type="nucleotide sequence ID" value="NZ_JAENRR010000037.1"/>
</dbReference>
<sequence>MLSHINKRKVLRWLGGLLPTIVCFYLIIPFSKPLFKEEYSTTVKASNGSLLHVFINANEQWYFPPDTTVVPNKLKTAVIAFEDEHFYQHWGIDVRAILRAMWQNIQNGQIVSGASTIPMQIARMSAPKKRTYINKFREICLAIKLDLHYSKEQLLKLYLDHAPYGGNVIGYRTAAFKFYGKDASLLTWGEAATLAVLPNAPGMIYPKDSSAPLRNKRNRLLKKMLDKGVISDQNYRLALLEDLPDRFISFESHAPHLARRLKSASPQQWLLQTTLDETTQKRCVQLAGKYRKIYAPYDINNLSILVADTKTGAIKAYVGSPDFFDAQHGGQVDGVMAARSSGSILKPFLYALSIDEGIILPQSYVRDLPTYFDGFSPRNANREFQGVVTAHESLVRSLNIPAVRLLNYYGVYQFYSFLKLAGTSTLFRNADEYGLPLILGGAEVKMWDMVKLYRGLANNGVFSDNYLLQGQQGSQASAQLISNGSCQLTLEMLKDLKRPGSEYFWERFSNSRPIAWKTGTSYGHKDAWAIGVIPEYTIAVWCGNFNGEGNKNISGAVTAGPILFDILQMLPVNSGNSWFESADMDYKPMSICSLSGFRATDACPVVDTLFVPEEMKPLRSCDYHQFKYFSANGQHQCCSKCWNDIGREKKTVTVYQPDIAFYLRKKGQYIARAKSHYPKCKAYTTQNTLKIIYPNPNAKLFLPRDFDGQLQSVVCKAAHQDENIKIYWYLNEQYIGHTLGENKMEMILKNGWNHLKVIDENGSSDAQRIFATLKDN</sequence>
<dbReference type="InterPro" id="IPR012338">
    <property type="entry name" value="Beta-lactam/transpept-like"/>
</dbReference>
<evidence type="ECO:0000313" key="16">
    <source>
        <dbReference type="EMBL" id="MBK3518605.1"/>
    </source>
</evidence>
<accession>A0ABS1HLP7</accession>
<evidence type="ECO:0000256" key="7">
    <source>
        <dbReference type="ARBA" id="ARBA00022679"/>
    </source>
</evidence>
<evidence type="ECO:0000256" key="6">
    <source>
        <dbReference type="ARBA" id="ARBA00022676"/>
    </source>
</evidence>
<dbReference type="InterPro" id="IPR050396">
    <property type="entry name" value="Glycosyltr_51/Transpeptidase"/>
</dbReference>
<comment type="caution">
    <text evidence="16">The sequence shown here is derived from an EMBL/GenBank/DDBJ whole genome shotgun (WGS) entry which is preliminary data.</text>
</comment>
<dbReference type="EMBL" id="JAENRR010000037">
    <property type="protein sequence ID" value="MBK3518605.1"/>
    <property type="molecule type" value="Genomic_DNA"/>
</dbReference>
<dbReference type="Pfam" id="PF06832">
    <property type="entry name" value="BiPBP_C"/>
    <property type="match status" value="1"/>
</dbReference>